<keyword evidence="10" id="KW-1185">Reference proteome</keyword>
<protein>
    <recommendedName>
        <fullName evidence="11">Virulence factor MviN</fullName>
    </recommendedName>
</protein>
<dbReference type="InterPro" id="IPR051050">
    <property type="entry name" value="Lipid_II_flippase_MurJ/MviN"/>
</dbReference>
<evidence type="ECO:0000256" key="7">
    <source>
        <dbReference type="ARBA" id="ARBA00023136"/>
    </source>
</evidence>
<dbReference type="InterPro" id="IPR004268">
    <property type="entry name" value="MurJ"/>
</dbReference>
<feature type="transmembrane region" description="Helical" evidence="8">
    <location>
        <begin position="341"/>
        <end position="366"/>
    </location>
</feature>
<name>A0ABM8HBI6_9MICO</name>
<feature type="transmembrane region" description="Helical" evidence="8">
    <location>
        <begin position="65"/>
        <end position="88"/>
    </location>
</feature>
<dbReference type="PRINTS" id="PR01806">
    <property type="entry name" value="VIRFACTRMVIN"/>
</dbReference>
<keyword evidence="2" id="KW-1003">Cell membrane</keyword>
<organism evidence="9 10">
    <name type="scientific">Barrientosiimonas endolithica</name>
    <dbReference type="NCBI Taxonomy" id="1535208"/>
    <lineage>
        <taxon>Bacteria</taxon>
        <taxon>Bacillati</taxon>
        <taxon>Actinomycetota</taxon>
        <taxon>Actinomycetes</taxon>
        <taxon>Micrococcales</taxon>
        <taxon>Dermacoccaceae</taxon>
        <taxon>Barrientosiimonas</taxon>
    </lineage>
</organism>
<dbReference type="Proteomes" id="UP001321421">
    <property type="component" value="Chromosome"/>
</dbReference>
<gene>
    <name evidence="9" type="ORF">GCM10025872_19760</name>
</gene>
<feature type="transmembrane region" description="Helical" evidence="8">
    <location>
        <begin position="257"/>
        <end position="281"/>
    </location>
</feature>
<evidence type="ECO:0000256" key="4">
    <source>
        <dbReference type="ARBA" id="ARBA00022960"/>
    </source>
</evidence>
<keyword evidence="3 8" id="KW-0812">Transmembrane</keyword>
<sequence length="550" mass="54482">MGPERGVSDAARDRATGIAAAAGLVAAVTLASRVVGFARWLVFSGTVGGTCVGETYATANQLPNVLFEVAAGGALAAVVIPLVGRALARQDRAEADRIASALLTWALAVLLPLGVLLALLAVPLTGALLGDGGTCESGARDDLAVRMLLVFAPQVPLYAVAIVLAGVLQAHKRFLAAALAPLLSSLVVIAGYVAYGVLDGSAAGDPARLPGAAELALSGGTTLGVVALSLPLLIPVRRAGIRLRPTLRFPAGTARRAGRLAGAGMLALAAQQVAVVATLWVTNHWGDRGAVNVYTYVQTVYLLPYAVLAVPLATVAFPNLVGAHDGDDAPAAVLTRGLRGVLAAGALGAAVLLAAAPAVGAFFTALDVSHGSAAGSSLPAMAGALTAYAPGLLGFAVAALLQRAAYARGATWAAGAAVAAGWLVAAVVPLALVREPVGSARALEVLGWSSTAGMTLSALLLLVVVSRVWGAGAVTAAGRTAVAALLAAVAAALLGRAFAERVGGEGLWAAVGSGLVAGGVTVVVFAAIALRADPGLARLLRGRVSRGSSP</sequence>
<dbReference type="PANTHER" id="PTHR47019:SF1">
    <property type="entry name" value="LIPID II FLIPPASE MURJ"/>
    <property type="match status" value="1"/>
</dbReference>
<evidence type="ECO:0000256" key="5">
    <source>
        <dbReference type="ARBA" id="ARBA00022984"/>
    </source>
</evidence>
<keyword evidence="7 8" id="KW-0472">Membrane</keyword>
<reference evidence="10" key="1">
    <citation type="journal article" date="2019" name="Int. J. Syst. Evol. Microbiol.">
        <title>The Global Catalogue of Microorganisms (GCM) 10K type strain sequencing project: providing services to taxonomists for standard genome sequencing and annotation.</title>
        <authorList>
            <consortium name="The Broad Institute Genomics Platform"/>
            <consortium name="The Broad Institute Genome Sequencing Center for Infectious Disease"/>
            <person name="Wu L."/>
            <person name="Ma J."/>
        </authorList>
    </citation>
    <scope>NUCLEOTIDE SEQUENCE [LARGE SCALE GENOMIC DNA]</scope>
    <source>
        <strain evidence="10">NBRC 110608</strain>
    </source>
</reference>
<feature type="transmembrane region" description="Helical" evidence="8">
    <location>
        <begin position="476"/>
        <end position="495"/>
    </location>
</feature>
<evidence type="ECO:0000256" key="1">
    <source>
        <dbReference type="ARBA" id="ARBA00004651"/>
    </source>
</evidence>
<dbReference type="Pfam" id="PF03023">
    <property type="entry name" value="MurJ"/>
    <property type="match status" value="1"/>
</dbReference>
<accession>A0ABM8HBI6</accession>
<feature type="transmembrane region" description="Helical" evidence="8">
    <location>
        <begin position="174"/>
        <end position="195"/>
    </location>
</feature>
<dbReference type="EMBL" id="AP027735">
    <property type="protein sequence ID" value="BDZ58319.1"/>
    <property type="molecule type" value="Genomic_DNA"/>
</dbReference>
<evidence type="ECO:0000256" key="6">
    <source>
        <dbReference type="ARBA" id="ARBA00022989"/>
    </source>
</evidence>
<keyword evidence="6 8" id="KW-1133">Transmembrane helix</keyword>
<dbReference type="PANTHER" id="PTHR47019">
    <property type="entry name" value="LIPID II FLIPPASE MURJ"/>
    <property type="match status" value="1"/>
</dbReference>
<evidence type="ECO:0008006" key="11">
    <source>
        <dbReference type="Google" id="ProtNLM"/>
    </source>
</evidence>
<evidence type="ECO:0000256" key="3">
    <source>
        <dbReference type="ARBA" id="ARBA00022692"/>
    </source>
</evidence>
<feature type="transmembrane region" description="Helical" evidence="8">
    <location>
        <begin position="100"/>
        <end position="124"/>
    </location>
</feature>
<keyword evidence="4" id="KW-0133">Cell shape</keyword>
<feature type="transmembrane region" description="Helical" evidence="8">
    <location>
        <begin position="507"/>
        <end position="530"/>
    </location>
</feature>
<feature type="transmembrane region" description="Helical" evidence="8">
    <location>
        <begin position="301"/>
        <end position="321"/>
    </location>
</feature>
<comment type="subcellular location">
    <subcellularLocation>
        <location evidence="1">Cell membrane</location>
        <topology evidence="1">Multi-pass membrane protein</topology>
    </subcellularLocation>
</comment>
<evidence type="ECO:0000256" key="8">
    <source>
        <dbReference type="SAM" id="Phobius"/>
    </source>
</evidence>
<proteinExistence type="predicted"/>
<feature type="transmembrane region" description="Helical" evidence="8">
    <location>
        <begin position="413"/>
        <end position="433"/>
    </location>
</feature>
<keyword evidence="5" id="KW-0573">Peptidoglycan synthesis</keyword>
<evidence type="ECO:0000256" key="2">
    <source>
        <dbReference type="ARBA" id="ARBA00022475"/>
    </source>
</evidence>
<feature type="transmembrane region" description="Helical" evidence="8">
    <location>
        <begin position="215"/>
        <end position="236"/>
    </location>
</feature>
<feature type="transmembrane region" description="Helical" evidence="8">
    <location>
        <begin position="445"/>
        <end position="464"/>
    </location>
</feature>
<evidence type="ECO:0000313" key="10">
    <source>
        <dbReference type="Proteomes" id="UP001321421"/>
    </source>
</evidence>
<feature type="transmembrane region" description="Helical" evidence="8">
    <location>
        <begin position="378"/>
        <end position="401"/>
    </location>
</feature>
<feature type="transmembrane region" description="Helical" evidence="8">
    <location>
        <begin position="144"/>
        <end position="167"/>
    </location>
</feature>
<evidence type="ECO:0000313" key="9">
    <source>
        <dbReference type="EMBL" id="BDZ58319.1"/>
    </source>
</evidence>